<protein>
    <submittedName>
        <fullName evidence="4">SKI3</fullName>
    </submittedName>
</protein>
<keyword evidence="2 3" id="KW-0802">TPR repeat</keyword>
<evidence type="ECO:0000256" key="2">
    <source>
        <dbReference type="ARBA" id="ARBA00022803"/>
    </source>
</evidence>
<evidence type="ECO:0000313" key="4">
    <source>
        <dbReference type="EMBL" id="KAG7663597.1"/>
    </source>
</evidence>
<evidence type="ECO:0000256" key="1">
    <source>
        <dbReference type="ARBA" id="ARBA00022737"/>
    </source>
</evidence>
<dbReference type="Pfam" id="PF18833">
    <property type="entry name" value="TPR_22"/>
    <property type="match status" value="1"/>
</dbReference>
<dbReference type="Proteomes" id="UP000694255">
    <property type="component" value="Unassembled WGS sequence"/>
</dbReference>
<dbReference type="PANTHER" id="PTHR15704:SF7">
    <property type="entry name" value="SUPERKILLER COMPLEX PROTEIN 3"/>
    <property type="match status" value="1"/>
</dbReference>
<keyword evidence="5" id="KW-1185">Reference proteome</keyword>
<dbReference type="GO" id="GO:0055087">
    <property type="term" value="C:Ski complex"/>
    <property type="evidence" value="ECO:0007669"/>
    <property type="project" value="InterPro"/>
</dbReference>
<dbReference type="PROSITE" id="PS50005">
    <property type="entry name" value="TPR"/>
    <property type="match status" value="5"/>
</dbReference>
<dbReference type="GO" id="GO:0006401">
    <property type="term" value="P:RNA catabolic process"/>
    <property type="evidence" value="ECO:0007669"/>
    <property type="project" value="InterPro"/>
</dbReference>
<organism evidence="4 5">
    <name type="scientific">[Candida] subhashii</name>
    <dbReference type="NCBI Taxonomy" id="561895"/>
    <lineage>
        <taxon>Eukaryota</taxon>
        <taxon>Fungi</taxon>
        <taxon>Dikarya</taxon>
        <taxon>Ascomycota</taxon>
        <taxon>Saccharomycotina</taxon>
        <taxon>Pichiomycetes</taxon>
        <taxon>Debaryomycetaceae</taxon>
        <taxon>Spathaspora</taxon>
    </lineage>
</organism>
<evidence type="ECO:0000256" key="3">
    <source>
        <dbReference type="PROSITE-ProRule" id="PRU00339"/>
    </source>
</evidence>
<proteinExistence type="predicted"/>
<dbReference type="Pfam" id="PF13181">
    <property type="entry name" value="TPR_8"/>
    <property type="match status" value="1"/>
</dbReference>
<dbReference type="PANTHER" id="PTHR15704">
    <property type="entry name" value="SUPERKILLER 3 PROTEIN-RELATED"/>
    <property type="match status" value="1"/>
</dbReference>
<feature type="repeat" description="TPR" evidence="3">
    <location>
        <begin position="749"/>
        <end position="782"/>
    </location>
</feature>
<feature type="repeat" description="TPR" evidence="3">
    <location>
        <begin position="1009"/>
        <end position="1042"/>
    </location>
</feature>
<evidence type="ECO:0000313" key="5">
    <source>
        <dbReference type="Proteomes" id="UP000694255"/>
    </source>
</evidence>
<dbReference type="GeneID" id="73469647"/>
<feature type="repeat" description="TPR" evidence="3">
    <location>
        <begin position="712"/>
        <end position="745"/>
    </location>
</feature>
<name>A0A8J5QIE5_9ASCO</name>
<dbReference type="InterPro" id="IPR039226">
    <property type="entry name" value="Ski3/TTC37"/>
</dbReference>
<comment type="caution">
    <text evidence="4">The sequence shown here is derived from an EMBL/GenBank/DDBJ whole genome shotgun (WGS) entry which is preliminary data.</text>
</comment>
<dbReference type="InterPro" id="IPR040962">
    <property type="entry name" value="TPR_22"/>
</dbReference>
<sequence>MSQIKKLLKSAKAAIEHGDPDSALEFANDALEIDDKCFFAYLFKGKSYQLLRQFPQAIQAFQIATQIEPGNLLAWKGYFQIVRTLPDYVGFFRVVIELFKIQVDQGLSLGETIRDVKNYLDMNSYKSNDELYEYYLRLIIPGGKLGEYNLESPESSLKKLLDFKYTRLDKIVQGILAKERVKFGRILTVDQKAKLDTIAWNYHQESDLSELFESFLNVCNDDELRRKYQENYLKYKYELLKFCPDKSEMFKDIMTTVDDMILLKTTSLFCWNLFFNWNDAPSIYELDEDKIITYLQAYQNEGLGLILFAFVMSEISPYNKERVIKSLSLNHQQQLESKSESKQILKLDSPALENDEEDAKVLENLIDEEEEQTDISQYYLPQDEILGHLLEGYNKAKDSILANRIIVNYYLHMREYHSASERCKDGIRLVADVQRTFGIDLEHTKDDFFCSLAIVYTYYEAPKNFNRALHLYDKILETNKSNIKAKVGKGLIFVERGELNQAKSILEEVVQEAPENRHAELEYYWCLVKLGEFEKGKLGLEKFITKITGGDLHSGEIRAVAHYRLSKGYLMEDDTNQENIKQCYSHLIQSLKDYEFYAPSYTLLGILFQDYYGDIDRAQKCFYKAFDLDINEIISARYLVEQATAKNEWEVAQVLSKRVVSEEGPRRLLLRATQEDRAWPYRVLGCGALNSQDDAKAVEWFQNAIRISADDFECWVGLGEAYYNCGRYDAAVKVFQHAITMRESGEIPWTVQYMLGVVTCEMKEYNEGLTYLYSALETNPNEECLISAIYEANIENGKRFITSGFFGRAINAILKALEFIKSAVVVNSSSQKVWKSLGDALKVFTKIQEHLDKVPFDTIIEIFEHIGLNEGEVIEVISDIVILDESITFKHARELLDQGNRVKALLIFIILGSVAGIKVLPGKVNKLLRSTAYYNLGLSLLEAYQLLDNDETSTATYRDHSIILFKKSIQLEPNNANYWIALGNAYFSTSPQISQHCYIKATTLEIQDAEIWINLAVLFLRYGDLKLAQETFLRAQSVAPEDAQSWLGHAVVAEMLGDESKAANYYTHAFTLSKGRLALAQFLYGLSVVNRRVAHGNGDDPRDVETAQELSISNAAIVQYLKYYPEDEHGLSIAVTIAERCKDYTNAIKYGNKLCEILEKKYEENEDESVLENFSLMKAQIGRIYLAIGDYELALENSQVALELIEGNDEDLPEIILSSRVTIGLSYFSTNQFEAALEELKVILGIYSDSSVIVTLIAQILYSHGSEETKQAAIDQLFAHIEEHGSSLIVVLTLGAISLVDNLEEYLGAIKEELQGLSLDELVNDTYREVPKLLTEINHRLQGGSRDNSVWLKYAYLFPFDYNVWKNVSNEMAKAVVTLHDTKVNCLQFSEALLKNGKLRDIQRSLILSPDNQEAIDALQLCL</sequence>
<feature type="repeat" description="TPR" evidence="3">
    <location>
        <begin position="38"/>
        <end position="71"/>
    </location>
</feature>
<accession>A0A8J5QIE5</accession>
<dbReference type="InterPro" id="IPR019734">
    <property type="entry name" value="TPR_rpt"/>
</dbReference>
<keyword evidence="1" id="KW-0677">Repeat</keyword>
<dbReference type="SMART" id="SM00028">
    <property type="entry name" value="TPR"/>
    <property type="match status" value="11"/>
</dbReference>
<reference evidence="4 5" key="1">
    <citation type="journal article" date="2021" name="DNA Res.">
        <title>Genome analysis of Candida subhashii reveals its hybrid nature and dual mitochondrial genome conformations.</title>
        <authorList>
            <person name="Mixao V."/>
            <person name="Hegedusova E."/>
            <person name="Saus E."/>
            <person name="Pryszcz L.P."/>
            <person name="Cillingova A."/>
            <person name="Nosek J."/>
            <person name="Gabaldon T."/>
        </authorList>
    </citation>
    <scope>NUCLEOTIDE SEQUENCE [LARGE SCALE GENOMIC DNA]</scope>
    <source>
        <strain evidence="4 5">CBS 10753</strain>
    </source>
</reference>
<dbReference type="RefSeq" id="XP_049263829.1">
    <property type="nucleotide sequence ID" value="XM_049406639.1"/>
</dbReference>
<dbReference type="EMBL" id="JAGSYN010000125">
    <property type="protein sequence ID" value="KAG7663597.1"/>
    <property type="molecule type" value="Genomic_DNA"/>
</dbReference>
<feature type="repeat" description="TPR" evidence="3">
    <location>
        <begin position="1175"/>
        <end position="1208"/>
    </location>
</feature>
<gene>
    <name evidence="4" type="ORF">J8A68_002846</name>
</gene>
<dbReference type="Pfam" id="PF13432">
    <property type="entry name" value="TPR_16"/>
    <property type="match status" value="1"/>
</dbReference>
<dbReference type="OrthoDB" id="421075at2759"/>